<keyword evidence="4" id="KW-0813">Transport</keyword>
<evidence type="ECO:0000256" key="11">
    <source>
        <dbReference type="SAM" id="Coils"/>
    </source>
</evidence>
<keyword evidence="11" id="KW-0175">Coiled coil</keyword>
<evidence type="ECO:0000313" key="14">
    <source>
        <dbReference type="Proteomes" id="UP001336250"/>
    </source>
</evidence>
<feature type="compositionally biased region" description="Basic and acidic residues" evidence="12">
    <location>
        <begin position="122"/>
        <end position="138"/>
    </location>
</feature>
<evidence type="ECO:0000256" key="1">
    <source>
        <dbReference type="ARBA" id="ARBA00004413"/>
    </source>
</evidence>
<dbReference type="Gene3D" id="1.10.287.1700">
    <property type="match status" value="1"/>
</dbReference>
<dbReference type="InterPro" id="IPR018006">
    <property type="entry name" value="Flag_FliJ_proteobac"/>
</dbReference>
<evidence type="ECO:0000256" key="7">
    <source>
        <dbReference type="ARBA" id="ARBA00022795"/>
    </source>
</evidence>
<sequence>MSTTQSLQVLLDRETDERDGLLAALQQAQMRAQAARAQTEQLIAYRDDYHRRWSGQFRTQATMDILRCYQDFSQRLEEAIAQQTRVATHAETQVQRAREALTAQEIRVASVRKLIERRIAEQQRAAERRDQKQTDEAAQRAAWRPTPA</sequence>
<dbReference type="EMBL" id="JAZIBG010000012">
    <property type="protein sequence ID" value="MEF7613066.1"/>
    <property type="molecule type" value="Genomic_DNA"/>
</dbReference>
<feature type="coiled-coil region" evidence="11">
    <location>
        <begin position="11"/>
        <end position="38"/>
    </location>
</feature>
<evidence type="ECO:0000256" key="3">
    <source>
        <dbReference type="ARBA" id="ARBA00020392"/>
    </source>
</evidence>
<dbReference type="InterPro" id="IPR053716">
    <property type="entry name" value="Flag_assembly_chemotaxis_eff"/>
</dbReference>
<keyword evidence="10" id="KW-1006">Bacterial flagellum protein export</keyword>
<name>A0AAW9Q282_9BURK</name>
<keyword evidence="13" id="KW-0282">Flagellum</keyword>
<dbReference type="GO" id="GO:0015031">
    <property type="term" value="P:protein transport"/>
    <property type="evidence" value="ECO:0007669"/>
    <property type="project" value="UniProtKB-KW"/>
</dbReference>
<evidence type="ECO:0000256" key="5">
    <source>
        <dbReference type="ARBA" id="ARBA00022475"/>
    </source>
</evidence>
<evidence type="ECO:0000256" key="2">
    <source>
        <dbReference type="ARBA" id="ARBA00010004"/>
    </source>
</evidence>
<comment type="similarity">
    <text evidence="2">Belongs to the FliJ family.</text>
</comment>
<dbReference type="PANTHER" id="PTHR38786:SF1">
    <property type="entry name" value="FLAGELLAR FLIJ PROTEIN"/>
    <property type="match status" value="1"/>
</dbReference>
<dbReference type="RefSeq" id="WP_332287996.1">
    <property type="nucleotide sequence ID" value="NZ_JAZIBG010000012.1"/>
</dbReference>
<keyword evidence="5" id="KW-1003">Cell membrane</keyword>
<feature type="region of interest" description="Disordered" evidence="12">
    <location>
        <begin position="122"/>
        <end position="148"/>
    </location>
</feature>
<evidence type="ECO:0000256" key="6">
    <source>
        <dbReference type="ARBA" id="ARBA00022500"/>
    </source>
</evidence>
<dbReference type="GO" id="GO:0009288">
    <property type="term" value="C:bacterial-type flagellum"/>
    <property type="evidence" value="ECO:0007669"/>
    <property type="project" value="InterPro"/>
</dbReference>
<accession>A0AAW9Q282</accession>
<keyword evidence="9" id="KW-0472">Membrane</keyword>
<evidence type="ECO:0000256" key="10">
    <source>
        <dbReference type="ARBA" id="ARBA00023225"/>
    </source>
</evidence>
<gene>
    <name evidence="13" type="primary">fliJ</name>
    <name evidence="13" type="ORF">V4F39_04020</name>
</gene>
<keyword evidence="8" id="KW-0653">Protein transport</keyword>
<evidence type="ECO:0000313" key="13">
    <source>
        <dbReference type="EMBL" id="MEF7613066.1"/>
    </source>
</evidence>
<keyword evidence="13" id="KW-0969">Cilium</keyword>
<keyword evidence="7" id="KW-1005">Bacterial flagellum biogenesis</keyword>
<evidence type="ECO:0000256" key="4">
    <source>
        <dbReference type="ARBA" id="ARBA00022448"/>
    </source>
</evidence>
<dbReference type="PANTHER" id="PTHR38786">
    <property type="entry name" value="FLAGELLAR FLIJ PROTEIN"/>
    <property type="match status" value="1"/>
</dbReference>
<evidence type="ECO:0000256" key="8">
    <source>
        <dbReference type="ARBA" id="ARBA00022927"/>
    </source>
</evidence>
<comment type="caution">
    <text evidence="13">The sequence shown here is derived from an EMBL/GenBank/DDBJ whole genome shotgun (WGS) entry which is preliminary data.</text>
</comment>
<dbReference type="InterPro" id="IPR012823">
    <property type="entry name" value="Flagell_FliJ"/>
</dbReference>
<dbReference type="NCBIfam" id="TIGR02473">
    <property type="entry name" value="flagell_FliJ"/>
    <property type="match status" value="1"/>
</dbReference>
<proteinExistence type="inferred from homology"/>
<keyword evidence="6" id="KW-0145">Chemotaxis</keyword>
<dbReference type="GO" id="GO:0003774">
    <property type="term" value="F:cytoskeletal motor activity"/>
    <property type="evidence" value="ECO:0007669"/>
    <property type="project" value="InterPro"/>
</dbReference>
<dbReference type="Proteomes" id="UP001336250">
    <property type="component" value="Unassembled WGS sequence"/>
</dbReference>
<dbReference type="GO" id="GO:0044781">
    <property type="term" value="P:bacterial-type flagellum organization"/>
    <property type="evidence" value="ECO:0007669"/>
    <property type="project" value="UniProtKB-KW"/>
</dbReference>
<dbReference type="GO" id="GO:0005886">
    <property type="term" value="C:plasma membrane"/>
    <property type="evidence" value="ECO:0007669"/>
    <property type="project" value="UniProtKB-SubCell"/>
</dbReference>
<dbReference type="PRINTS" id="PR01004">
    <property type="entry name" value="FLGFLIJ"/>
</dbReference>
<evidence type="ECO:0000256" key="12">
    <source>
        <dbReference type="SAM" id="MobiDB-lite"/>
    </source>
</evidence>
<reference evidence="13 14" key="1">
    <citation type="submission" date="2024-02" db="EMBL/GenBank/DDBJ databases">
        <title>Genome sequence of Aquincola sp. MAHUQ-54.</title>
        <authorList>
            <person name="Huq M.A."/>
        </authorList>
    </citation>
    <scope>NUCLEOTIDE SEQUENCE [LARGE SCALE GENOMIC DNA]</scope>
    <source>
        <strain evidence="13 14">MAHUQ-54</strain>
    </source>
</reference>
<dbReference type="Pfam" id="PF02050">
    <property type="entry name" value="FliJ"/>
    <property type="match status" value="1"/>
</dbReference>
<dbReference type="AlphaFoldDB" id="A0AAW9Q282"/>
<keyword evidence="13" id="KW-0966">Cell projection</keyword>
<keyword evidence="14" id="KW-1185">Reference proteome</keyword>
<dbReference type="GO" id="GO:0071973">
    <property type="term" value="P:bacterial-type flagellum-dependent cell motility"/>
    <property type="evidence" value="ECO:0007669"/>
    <property type="project" value="InterPro"/>
</dbReference>
<dbReference type="InterPro" id="IPR052570">
    <property type="entry name" value="FliJ"/>
</dbReference>
<organism evidence="13 14">
    <name type="scientific">Aquincola agrisoli</name>
    <dbReference type="NCBI Taxonomy" id="3119538"/>
    <lineage>
        <taxon>Bacteria</taxon>
        <taxon>Pseudomonadati</taxon>
        <taxon>Pseudomonadota</taxon>
        <taxon>Betaproteobacteria</taxon>
        <taxon>Burkholderiales</taxon>
        <taxon>Sphaerotilaceae</taxon>
        <taxon>Aquincola</taxon>
    </lineage>
</organism>
<dbReference type="GO" id="GO:0006935">
    <property type="term" value="P:chemotaxis"/>
    <property type="evidence" value="ECO:0007669"/>
    <property type="project" value="UniProtKB-KW"/>
</dbReference>
<protein>
    <recommendedName>
        <fullName evidence="3">Flagellar FliJ protein</fullName>
    </recommendedName>
</protein>
<comment type="subcellular location">
    <subcellularLocation>
        <location evidence="1">Cell membrane</location>
        <topology evidence="1">Peripheral membrane protein</topology>
        <orientation evidence="1">Cytoplasmic side</orientation>
    </subcellularLocation>
</comment>
<evidence type="ECO:0000256" key="9">
    <source>
        <dbReference type="ARBA" id="ARBA00023136"/>
    </source>
</evidence>